<proteinExistence type="predicted"/>
<protein>
    <submittedName>
        <fullName evidence="2">Uncharacterized protein</fullName>
    </submittedName>
</protein>
<reference evidence="2 3" key="1">
    <citation type="submission" date="2018-06" db="EMBL/GenBank/DDBJ databases">
        <title>Genomic Encyclopedia of Type Strains, Phase III (KMG-III): the genomes of soil and plant-associated and newly described type strains.</title>
        <authorList>
            <person name="Whitman W."/>
        </authorList>
    </citation>
    <scope>NUCLEOTIDE SEQUENCE [LARGE SCALE GENOMIC DNA]</scope>
    <source>
        <strain evidence="2 3">CECT 9025</strain>
    </source>
</reference>
<organism evidence="2 3">
    <name type="scientific">Pseudoroseicyclus aestuarii</name>
    <dbReference type="NCBI Taxonomy" id="1795041"/>
    <lineage>
        <taxon>Bacteria</taxon>
        <taxon>Pseudomonadati</taxon>
        <taxon>Pseudomonadota</taxon>
        <taxon>Alphaproteobacteria</taxon>
        <taxon>Rhodobacterales</taxon>
        <taxon>Paracoccaceae</taxon>
        <taxon>Pseudoroseicyclus</taxon>
    </lineage>
</organism>
<keyword evidence="3" id="KW-1185">Reference proteome</keyword>
<dbReference type="EMBL" id="QJTE01000004">
    <property type="protein sequence ID" value="PYE82382.1"/>
    <property type="molecule type" value="Genomic_DNA"/>
</dbReference>
<feature type="region of interest" description="Disordered" evidence="1">
    <location>
        <begin position="50"/>
        <end position="71"/>
    </location>
</feature>
<name>A0A318SSW3_9RHOB</name>
<gene>
    <name evidence="2" type="ORF">DFP88_104138</name>
</gene>
<sequence length="94" mass="9504">MYPLRKGAGASPGRPSPVRSLFGTLPLGLGYAGQSGLPAPGWPPLPLALPEDLHPLGDSTPHAGKPRGAGRLAGLGFALQRALSLARRPSPAAP</sequence>
<evidence type="ECO:0000313" key="3">
    <source>
        <dbReference type="Proteomes" id="UP000248311"/>
    </source>
</evidence>
<accession>A0A318SSW3</accession>
<dbReference type="RefSeq" id="WP_110815055.1">
    <property type="nucleotide sequence ID" value="NZ_QJTE01000004.1"/>
</dbReference>
<dbReference type="Proteomes" id="UP000248311">
    <property type="component" value="Unassembled WGS sequence"/>
</dbReference>
<evidence type="ECO:0000256" key="1">
    <source>
        <dbReference type="SAM" id="MobiDB-lite"/>
    </source>
</evidence>
<dbReference type="AlphaFoldDB" id="A0A318SSW3"/>
<comment type="caution">
    <text evidence="2">The sequence shown here is derived from an EMBL/GenBank/DDBJ whole genome shotgun (WGS) entry which is preliminary data.</text>
</comment>
<evidence type="ECO:0000313" key="2">
    <source>
        <dbReference type="EMBL" id="PYE82382.1"/>
    </source>
</evidence>